<dbReference type="FunFam" id="3.40.50.12670:FF:000002">
    <property type="entry name" value="Carboxypeptidase"/>
    <property type="match status" value="1"/>
</dbReference>
<sequence>MKEQEQSPKFTYLKLRYIGVGEKDEVQLFYYFIQSENDPDRDPLILWLTGEPGCSGPLAFEVEAFDGSLPSFVINPYSWTKIANIIFIDSPAGTGFSYATTSQGYINSDNKTAEYNYSFLRKWLLNHPEFVKNRLYIAGDSYGGKIAPMVALEIAKGNEAGLKPRTLLQGYIVGNSRTDANKDNNEKVPYAHRMALISDEYFELANSSCDGEYVNPDPKNIQCLYALQLVKECTSHISENHILEPKCKFMSPRPNVPRPVQLSLEDDPVDLLSLSKEEQLWCRNYDYVTSYVWANNETVQEALHIKKGKITEWKRCNKSLSYEEDVPSVLKYHQLLNEKDFQALAYSGDHDLILPYMSTLKWIRDLNLTLDEDWRPWIVDGQIAGYIGVGEKDEVQLFYYFIESENDPARDPLILWLAGGPGCSGPLAFDFEAFDGSLPSFIINPYSWTKIANIIFIDSPAGTGFPYANTSQAYNNSDSKSAQYNYSFMRKWLLNHPSFLKNRLYIAGDSYGGKIAPMVALKIAKVTTSSNDSSEDKNINEELNCGGEYASPDPNNIRCLYALQLVNEYYDHALSYVWANSENVQEALQIRQGTKTDWKRCNKSLSYEIDVESVFKHHQLLNEKGFQALAYSGDHDMIVPYMSTLKWIRDLNLTLDDDWRPWTVDGQIAGSVFNSRLDSENSCKINPTNEGAGHAAPSYKPKECLAMIQRWLSYIHYRHSLLMEWDDLQN</sequence>
<dbReference type="GO" id="GO:0019748">
    <property type="term" value="P:secondary metabolic process"/>
    <property type="evidence" value="ECO:0007669"/>
    <property type="project" value="TreeGrafter"/>
</dbReference>
<keyword evidence="2" id="KW-0378">Hydrolase</keyword>
<dbReference type="AlphaFoldDB" id="A0AAW2MVX3"/>
<dbReference type="InterPro" id="IPR029058">
    <property type="entry name" value="AB_hydrolase_fold"/>
</dbReference>
<dbReference type="PRINTS" id="PR00724">
    <property type="entry name" value="CRBOXYPTASEC"/>
</dbReference>
<dbReference type="PANTHER" id="PTHR11802">
    <property type="entry name" value="SERINE PROTEASE FAMILY S10 SERINE CARBOXYPEPTIDASE"/>
    <property type="match status" value="1"/>
</dbReference>
<keyword evidence="2" id="KW-0121">Carboxypeptidase</keyword>
<reference evidence="2" key="2">
    <citation type="journal article" date="2024" name="Plant">
        <title>Genomic evolution and insights into agronomic trait innovations of Sesamum species.</title>
        <authorList>
            <person name="Miao H."/>
            <person name="Wang L."/>
            <person name="Qu L."/>
            <person name="Liu H."/>
            <person name="Sun Y."/>
            <person name="Le M."/>
            <person name="Wang Q."/>
            <person name="Wei S."/>
            <person name="Zheng Y."/>
            <person name="Lin W."/>
            <person name="Duan Y."/>
            <person name="Cao H."/>
            <person name="Xiong S."/>
            <person name="Wang X."/>
            <person name="Wei L."/>
            <person name="Li C."/>
            <person name="Ma Q."/>
            <person name="Ju M."/>
            <person name="Zhao R."/>
            <person name="Li G."/>
            <person name="Mu C."/>
            <person name="Tian Q."/>
            <person name="Mei H."/>
            <person name="Zhang T."/>
            <person name="Gao T."/>
            <person name="Zhang H."/>
        </authorList>
    </citation>
    <scope>NUCLEOTIDE SEQUENCE</scope>
    <source>
        <strain evidence="2">G02</strain>
    </source>
</reference>
<organism evidence="2">
    <name type="scientific">Sesamum radiatum</name>
    <name type="common">Black benniseed</name>
    <dbReference type="NCBI Taxonomy" id="300843"/>
    <lineage>
        <taxon>Eukaryota</taxon>
        <taxon>Viridiplantae</taxon>
        <taxon>Streptophyta</taxon>
        <taxon>Embryophyta</taxon>
        <taxon>Tracheophyta</taxon>
        <taxon>Spermatophyta</taxon>
        <taxon>Magnoliopsida</taxon>
        <taxon>eudicotyledons</taxon>
        <taxon>Gunneridae</taxon>
        <taxon>Pentapetalae</taxon>
        <taxon>asterids</taxon>
        <taxon>lamiids</taxon>
        <taxon>Lamiales</taxon>
        <taxon>Pedaliaceae</taxon>
        <taxon>Sesamum</taxon>
    </lineage>
</organism>
<dbReference type="PANTHER" id="PTHR11802:SF224">
    <property type="entry name" value="SERINE CARBOXYPEPTIDASE-LIKE 7 ISOFORM X1"/>
    <property type="match status" value="1"/>
</dbReference>
<reference evidence="2" key="1">
    <citation type="submission" date="2020-06" db="EMBL/GenBank/DDBJ databases">
        <authorList>
            <person name="Li T."/>
            <person name="Hu X."/>
            <person name="Zhang T."/>
            <person name="Song X."/>
            <person name="Zhang H."/>
            <person name="Dai N."/>
            <person name="Sheng W."/>
            <person name="Hou X."/>
            <person name="Wei L."/>
        </authorList>
    </citation>
    <scope>NUCLEOTIDE SEQUENCE</scope>
    <source>
        <strain evidence="2">G02</strain>
        <tissue evidence="2">Leaf</tissue>
    </source>
</reference>
<dbReference type="FunFam" id="3.40.50.1820:FF:000072">
    <property type="entry name" value="Serine carboxypeptidase-like 19"/>
    <property type="match status" value="1"/>
</dbReference>
<accession>A0AAW2MVX3</accession>
<evidence type="ECO:0000313" key="2">
    <source>
        <dbReference type="EMBL" id="KAL0334944.1"/>
    </source>
</evidence>
<dbReference type="Gene3D" id="3.40.50.12670">
    <property type="match status" value="1"/>
</dbReference>
<dbReference type="GO" id="GO:0016747">
    <property type="term" value="F:acyltransferase activity, transferring groups other than amino-acyl groups"/>
    <property type="evidence" value="ECO:0007669"/>
    <property type="project" value="TreeGrafter"/>
</dbReference>
<dbReference type="InterPro" id="IPR001563">
    <property type="entry name" value="Peptidase_S10"/>
</dbReference>
<dbReference type="EMBL" id="JACGWJ010000021">
    <property type="protein sequence ID" value="KAL0334944.1"/>
    <property type="molecule type" value="Genomic_DNA"/>
</dbReference>
<proteinExistence type="inferred from homology"/>
<dbReference type="Pfam" id="PF00450">
    <property type="entry name" value="Peptidase_S10"/>
    <property type="match status" value="2"/>
</dbReference>
<keyword evidence="2" id="KW-0645">Protease</keyword>
<name>A0AAW2MVX3_SESRA</name>
<protein>
    <submittedName>
        <fullName evidence="2">Serine carboxypeptidase-like 18</fullName>
    </submittedName>
</protein>
<comment type="similarity">
    <text evidence="1">Belongs to the peptidase S10 family.</text>
</comment>
<dbReference type="Gene3D" id="3.40.50.1820">
    <property type="entry name" value="alpha/beta hydrolase"/>
    <property type="match status" value="2"/>
</dbReference>
<comment type="caution">
    <text evidence="2">The sequence shown here is derived from an EMBL/GenBank/DDBJ whole genome shotgun (WGS) entry which is preliminary data.</text>
</comment>
<dbReference type="GO" id="GO:0004185">
    <property type="term" value="F:serine-type carboxypeptidase activity"/>
    <property type="evidence" value="ECO:0007669"/>
    <property type="project" value="InterPro"/>
</dbReference>
<gene>
    <name evidence="2" type="ORF">Sradi_4706300</name>
</gene>
<dbReference type="SUPFAM" id="SSF53474">
    <property type="entry name" value="alpha/beta-Hydrolases"/>
    <property type="match status" value="2"/>
</dbReference>
<evidence type="ECO:0000256" key="1">
    <source>
        <dbReference type="ARBA" id="ARBA00009431"/>
    </source>
</evidence>
<dbReference type="GO" id="GO:0006508">
    <property type="term" value="P:proteolysis"/>
    <property type="evidence" value="ECO:0007669"/>
    <property type="project" value="InterPro"/>
</dbReference>